<reference evidence="2 3" key="1">
    <citation type="submission" date="2018-10" db="EMBL/GenBank/DDBJ databases">
        <title>Isolation of pseudouridimycin from Streptomyces albus DSM 40763.</title>
        <authorList>
            <person name="Rosenqvist P."/>
            <person name="Metsae-Ketelae M."/>
            <person name="Virta P."/>
        </authorList>
    </citation>
    <scope>NUCLEOTIDE SEQUENCE [LARGE SCALE GENOMIC DNA]</scope>
    <source>
        <strain evidence="2 3">DSM 40763</strain>
    </source>
</reference>
<gene>
    <name evidence="2" type="ORF">D8771_23070</name>
</gene>
<feature type="transmembrane region" description="Helical" evidence="1">
    <location>
        <begin position="306"/>
        <end position="326"/>
    </location>
</feature>
<dbReference type="EMBL" id="RCIY01000069">
    <property type="protein sequence ID" value="TGG80645.1"/>
    <property type="molecule type" value="Genomic_DNA"/>
</dbReference>
<name>A0A8H1L9J6_9ACTN</name>
<feature type="transmembrane region" description="Helical" evidence="1">
    <location>
        <begin position="193"/>
        <end position="212"/>
    </location>
</feature>
<keyword evidence="1" id="KW-0472">Membrane</keyword>
<keyword evidence="1" id="KW-0812">Transmembrane</keyword>
<dbReference type="AlphaFoldDB" id="A0A8H1L9J6"/>
<dbReference type="GeneID" id="75180525"/>
<accession>A0A8H1L9J6</accession>
<dbReference type="Proteomes" id="UP000298111">
    <property type="component" value="Unassembled WGS sequence"/>
</dbReference>
<proteinExistence type="predicted"/>
<feature type="transmembrane region" description="Helical" evidence="1">
    <location>
        <begin position="126"/>
        <end position="148"/>
    </location>
</feature>
<organism evidence="2 3">
    <name type="scientific">Streptomyces albus</name>
    <dbReference type="NCBI Taxonomy" id="1888"/>
    <lineage>
        <taxon>Bacteria</taxon>
        <taxon>Bacillati</taxon>
        <taxon>Actinomycetota</taxon>
        <taxon>Actinomycetes</taxon>
        <taxon>Kitasatosporales</taxon>
        <taxon>Streptomycetaceae</taxon>
        <taxon>Streptomyces</taxon>
    </lineage>
</organism>
<feature type="transmembrane region" description="Helical" evidence="1">
    <location>
        <begin position="247"/>
        <end position="267"/>
    </location>
</feature>
<evidence type="ECO:0000256" key="1">
    <source>
        <dbReference type="SAM" id="Phobius"/>
    </source>
</evidence>
<feature type="transmembrane region" description="Helical" evidence="1">
    <location>
        <begin position="78"/>
        <end position="95"/>
    </location>
</feature>
<comment type="caution">
    <text evidence="2">The sequence shown here is derived from an EMBL/GenBank/DDBJ whole genome shotgun (WGS) entry which is preliminary data.</text>
</comment>
<keyword evidence="1" id="KW-1133">Transmembrane helix</keyword>
<evidence type="ECO:0000313" key="3">
    <source>
        <dbReference type="Proteomes" id="UP000298111"/>
    </source>
</evidence>
<feature type="transmembrane region" description="Helical" evidence="1">
    <location>
        <begin position="48"/>
        <end position="66"/>
    </location>
</feature>
<feature type="transmembrane region" description="Helical" evidence="1">
    <location>
        <begin position="160"/>
        <end position="181"/>
    </location>
</feature>
<sequence length="351" mass="36459">MADNRSVPPGRTPLSGRLTAALALLVLSPVCAEYLIGYDSIIGRPRELLTGLLLLAPLYGSVAVLIREAVRRTGRGWPSILLLSAAFGLIQAGLIDQSLFNPHFVDDASWARERQPTLVPAVGVSVHHLLGFVVGHVIWSFTAPVVVIESCVPRLADRPWLGRVGLTAMAVLYACAVVVFFHEHTRTFMASPAQLGVTGAVAAALVASAFVLPRRPAPSPGRVPSPWSVGGGAVVALAVHQLVPAGWWGTVLDLVVLCAGGGALLCWSRRPGWGRRHALMAGGAALVVNAGLSFVVVPLGGDTSPVAKYAANATLTAAVLALLMWADSRLLRFGPRTAPTATAAGAEAAGG</sequence>
<dbReference type="RefSeq" id="WP_016470653.1">
    <property type="nucleotide sequence ID" value="NZ_BBQG01000079.1"/>
</dbReference>
<feature type="transmembrane region" description="Helical" evidence="1">
    <location>
        <begin position="224"/>
        <end position="241"/>
    </location>
</feature>
<evidence type="ECO:0000313" key="2">
    <source>
        <dbReference type="EMBL" id="TGG80645.1"/>
    </source>
</evidence>
<feature type="transmembrane region" description="Helical" evidence="1">
    <location>
        <begin position="279"/>
        <end position="300"/>
    </location>
</feature>
<protein>
    <submittedName>
        <fullName evidence="2">Uncharacterized protein</fullName>
    </submittedName>
</protein>